<accession>A0A4R3RIK7</accession>
<dbReference type="InterPro" id="IPR036597">
    <property type="entry name" value="Fido-like_dom_sf"/>
</dbReference>
<evidence type="ECO:0000313" key="1">
    <source>
        <dbReference type="EMBL" id="TCU27767.1"/>
    </source>
</evidence>
<organism evidence="2 3">
    <name type="scientific">Rhizobium azibense</name>
    <dbReference type="NCBI Taxonomy" id="1136135"/>
    <lineage>
        <taxon>Bacteria</taxon>
        <taxon>Pseudomonadati</taxon>
        <taxon>Pseudomonadota</taxon>
        <taxon>Alphaproteobacteria</taxon>
        <taxon>Hyphomicrobiales</taxon>
        <taxon>Rhizobiaceae</taxon>
        <taxon>Rhizobium/Agrobacterium group</taxon>
        <taxon>Rhizobium</taxon>
    </lineage>
</organism>
<dbReference type="Proteomes" id="UP000295547">
    <property type="component" value="Unassembled WGS sequence"/>
</dbReference>
<keyword evidence="4" id="KW-1185">Reference proteome</keyword>
<evidence type="ECO:0000313" key="3">
    <source>
        <dbReference type="Proteomes" id="UP000295507"/>
    </source>
</evidence>
<name>A0A4R3RIK7_9HYPH</name>
<reference evidence="3 4" key="1">
    <citation type="submission" date="2019-03" db="EMBL/GenBank/DDBJ databases">
        <title>Genomic Encyclopedia of Type Strains, Phase IV (KMG-V): Genome sequencing to study the core and pangenomes of soil and plant-associated prokaryotes.</title>
        <authorList>
            <person name="Whitman W."/>
        </authorList>
    </citation>
    <scope>NUCLEOTIDE SEQUENCE [LARGE SCALE GENOMIC DNA]</scope>
    <source>
        <strain evidence="1 4">Gr42</strain>
        <strain evidence="2 3">IE4868</strain>
    </source>
</reference>
<dbReference type="AlphaFoldDB" id="A0A4R3RIK7"/>
<dbReference type="Proteomes" id="UP000295507">
    <property type="component" value="Unassembled WGS sequence"/>
</dbReference>
<dbReference type="SUPFAM" id="SSF140931">
    <property type="entry name" value="Fic-like"/>
    <property type="match status" value="1"/>
</dbReference>
<proteinExistence type="predicted"/>
<dbReference type="Gene3D" id="1.10.3290.10">
    <property type="entry name" value="Fido-like domain"/>
    <property type="match status" value="1"/>
</dbReference>
<sequence length="188" mass="21281">MTVSVLISLMPSMTFYVSVHPPRLVSRRRKIKDCFTRHSSKHISPTLSKALKFEVAEAEDIIFGGRIPNDRPADAHDIRGTFDIVSSPEEMVKTPKTVDEFIELLKHRHALMMGGRPETMPGQFKSKSNRAGGTTFVRPDEVLGTFDKGFEIYSRLDVPFDRAHDVHGCGGSSLLRRKWPIRAYHDEC</sequence>
<evidence type="ECO:0000313" key="2">
    <source>
        <dbReference type="EMBL" id="TCU34554.1"/>
    </source>
</evidence>
<dbReference type="EMBL" id="SMBJ01000003">
    <property type="protein sequence ID" value="TCU27767.1"/>
    <property type="molecule type" value="Genomic_DNA"/>
</dbReference>
<comment type="caution">
    <text evidence="2">The sequence shown here is derived from an EMBL/GenBank/DDBJ whole genome shotgun (WGS) entry which is preliminary data.</text>
</comment>
<gene>
    <name evidence="2" type="ORF">EV129_112171</name>
    <name evidence="1" type="ORF">EV130_103171</name>
</gene>
<evidence type="ECO:0000313" key="4">
    <source>
        <dbReference type="Proteomes" id="UP000295547"/>
    </source>
</evidence>
<protein>
    <submittedName>
        <fullName evidence="2">Uncharacterized protein</fullName>
    </submittedName>
</protein>
<dbReference type="EMBL" id="SMBK01000012">
    <property type="protein sequence ID" value="TCU34554.1"/>
    <property type="molecule type" value="Genomic_DNA"/>
</dbReference>